<dbReference type="EMBL" id="CM017322">
    <property type="protein sequence ID" value="KAE8009441.1"/>
    <property type="molecule type" value="Genomic_DNA"/>
</dbReference>
<keyword evidence="5 8" id="KW-0378">Hydrolase</keyword>
<dbReference type="Proteomes" id="UP000327013">
    <property type="component" value="Chromosome 2"/>
</dbReference>
<accession>A0A5N6QQJ5</accession>
<dbReference type="InterPro" id="IPR000743">
    <property type="entry name" value="Glyco_hydro_28"/>
</dbReference>
<dbReference type="SUPFAM" id="SSF51126">
    <property type="entry name" value="Pectin lyase-like"/>
    <property type="match status" value="1"/>
</dbReference>
<dbReference type="OrthoDB" id="187139at2759"/>
<evidence type="ECO:0000313" key="10">
    <source>
        <dbReference type="EMBL" id="KAE8009441.1"/>
    </source>
</evidence>
<evidence type="ECO:0000256" key="3">
    <source>
        <dbReference type="ARBA" id="ARBA00022512"/>
    </source>
</evidence>
<dbReference type="GO" id="GO:0005975">
    <property type="term" value="P:carbohydrate metabolic process"/>
    <property type="evidence" value="ECO:0007669"/>
    <property type="project" value="InterPro"/>
</dbReference>
<dbReference type="SMART" id="SM00710">
    <property type="entry name" value="PbH1"/>
    <property type="match status" value="5"/>
</dbReference>
<reference evidence="10 11" key="1">
    <citation type="submission" date="2019-06" db="EMBL/GenBank/DDBJ databases">
        <title>A chromosomal-level reference genome of Carpinus fangiana (Coryloideae, Betulaceae).</title>
        <authorList>
            <person name="Yang X."/>
            <person name="Wang Z."/>
            <person name="Zhang L."/>
            <person name="Hao G."/>
            <person name="Liu J."/>
            <person name="Yang Y."/>
        </authorList>
    </citation>
    <scope>NUCLEOTIDE SEQUENCE [LARGE SCALE GENOMIC DNA]</scope>
    <source>
        <strain evidence="10">Cfa_2016G</strain>
        <tissue evidence="10">Leaf</tissue>
    </source>
</reference>
<keyword evidence="11" id="KW-1185">Reference proteome</keyword>
<proteinExistence type="inferred from homology"/>
<evidence type="ECO:0000313" key="11">
    <source>
        <dbReference type="Proteomes" id="UP000327013"/>
    </source>
</evidence>
<evidence type="ECO:0008006" key="12">
    <source>
        <dbReference type="Google" id="ProtNLM"/>
    </source>
</evidence>
<dbReference type="PANTHER" id="PTHR31375">
    <property type="match status" value="1"/>
</dbReference>
<keyword evidence="4" id="KW-0964">Secreted</keyword>
<comment type="subcellular location">
    <subcellularLocation>
        <location evidence="1">Secreted</location>
        <location evidence="1">Cell wall</location>
    </subcellularLocation>
</comment>
<dbReference type="GO" id="GO:0071555">
    <property type="term" value="P:cell wall organization"/>
    <property type="evidence" value="ECO:0007669"/>
    <property type="project" value="UniProtKB-KW"/>
</dbReference>
<dbReference type="InterPro" id="IPR011050">
    <property type="entry name" value="Pectin_lyase_fold/virulence"/>
</dbReference>
<sequence length="370" mass="39349">MSKAERFVLFLGLAFLLLEAEATISRRALGHAHDGDQASGSPSTVFNVNSFGAKADGPCKSPITVQVEGTIKATTDLSDYDTQDWFLFQSIDGLILTGGGTFDGQGQAVWKYNDCHVNSNCRLLPTSISFSRVKNAQIFGITSLNSKSFHTHVSSCENIKVHDLTVIAPGNSPNTDGMHVSKSNLVNISSSTIGTGDDCISIGQGTTQLSVTDVHCGPGHGFSVGSLGKYPNEQDVSGIVVSHSSLKGTTNGVRIKSWPGSPPSRASGIIFDDITMDSVKNPIIIDQKYGSRTITAISDVHYKNIRGTTISEVAVTFSCSSAVPCQGIEMTDIDLQYNGENVKVKAVSASCENAKIKYKGKQNPPPCVDH</sequence>
<dbReference type="GO" id="GO:0004650">
    <property type="term" value="F:polygalacturonase activity"/>
    <property type="evidence" value="ECO:0007669"/>
    <property type="project" value="InterPro"/>
</dbReference>
<organism evidence="10 11">
    <name type="scientific">Carpinus fangiana</name>
    <dbReference type="NCBI Taxonomy" id="176857"/>
    <lineage>
        <taxon>Eukaryota</taxon>
        <taxon>Viridiplantae</taxon>
        <taxon>Streptophyta</taxon>
        <taxon>Embryophyta</taxon>
        <taxon>Tracheophyta</taxon>
        <taxon>Spermatophyta</taxon>
        <taxon>Magnoliopsida</taxon>
        <taxon>eudicotyledons</taxon>
        <taxon>Gunneridae</taxon>
        <taxon>Pentapetalae</taxon>
        <taxon>rosids</taxon>
        <taxon>fabids</taxon>
        <taxon>Fagales</taxon>
        <taxon>Betulaceae</taxon>
        <taxon>Carpinus</taxon>
    </lineage>
</organism>
<gene>
    <name evidence="10" type="ORF">FH972_005878</name>
</gene>
<protein>
    <recommendedName>
        <fullName evidence="12">Polygalacturonase</fullName>
    </recommendedName>
</protein>
<keyword evidence="6 8" id="KW-0326">Glycosidase</keyword>
<dbReference type="InterPro" id="IPR006626">
    <property type="entry name" value="PbH1"/>
</dbReference>
<dbReference type="InterPro" id="IPR012334">
    <property type="entry name" value="Pectin_lyas_fold"/>
</dbReference>
<evidence type="ECO:0000256" key="8">
    <source>
        <dbReference type="RuleBase" id="RU361169"/>
    </source>
</evidence>
<keyword evidence="3" id="KW-0134">Cell wall</keyword>
<evidence type="ECO:0000256" key="4">
    <source>
        <dbReference type="ARBA" id="ARBA00022525"/>
    </source>
</evidence>
<dbReference type="AlphaFoldDB" id="A0A5N6QQJ5"/>
<dbReference type="Gene3D" id="2.160.20.10">
    <property type="entry name" value="Single-stranded right-handed beta-helix, Pectin lyase-like"/>
    <property type="match status" value="1"/>
</dbReference>
<feature type="signal peptide" evidence="9">
    <location>
        <begin position="1"/>
        <end position="22"/>
    </location>
</feature>
<evidence type="ECO:0000256" key="6">
    <source>
        <dbReference type="ARBA" id="ARBA00023295"/>
    </source>
</evidence>
<evidence type="ECO:0000256" key="9">
    <source>
        <dbReference type="SAM" id="SignalP"/>
    </source>
</evidence>
<comment type="similarity">
    <text evidence="2 8">Belongs to the glycosyl hydrolase 28 family.</text>
</comment>
<evidence type="ECO:0000256" key="2">
    <source>
        <dbReference type="ARBA" id="ARBA00008834"/>
    </source>
</evidence>
<evidence type="ECO:0000256" key="5">
    <source>
        <dbReference type="ARBA" id="ARBA00022801"/>
    </source>
</evidence>
<dbReference type="Pfam" id="PF00295">
    <property type="entry name" value="Glyco_hydro_28"/>
    <property type="match status" value="1"/>
</dbReference>
<dbReference type="FunFam" id="2.160.20.10:FF:000004">
    <property type="entry name" value="Pectin lyase-like superfamily protein"/>
    <property type="match status" value="1"/>
</dbReference>
<feature type="chain" id="PRO_5024408699" description="Polygalacturonase" evidence="9">
    <location>
        <begin position="23"/>
        <end position="370"/>
    </location>
</feature>
<evidence type="ECO:0000256" key="7">
    <source>
        <dbReference type="ARBA" id="ARBA00023316"/>
    </source>
</evidence>
<keyword evidence="9" id="KW-0732">Signal</keyword>
<evidence type="ECO:0000256" key="1">
    <source>
        <dbReference type="ARBA" id="ARBA00004191"/>
    </source>
</evidence>
<name>A0A5N6QQJ5_9ROSI</name>
<keyword evidence="7" id="KW-0961">Cell wall biogenesis/degradation</keyword>